<protein>
    <recommendedName>
        <fullName evidence="3">DUF1835 domain-containing protein</fullName>
    </recommendedName>
</protein>
<dbReference type="Proteomes" id="UP000013165">
    <property type="component" value="Unassembled WGS sequence"/>
</dbReference>
<sequence length="322" mass="36441">MSEHILNITNGDCAVTAMTAAGLPGDFLPWRDILHEGPVPSGLDLAALSDVRARYIADRNWAPLDTLLTDFQARDSGLEDFRSYDRVRLWFEHDLYDQLQLLQVLDWFADRDPGDTRLTMLCTDEYLGPASPEALQQRLNAETPVTADHLELARRAWAAFREATPEAWALLLQDDLTPLPFLDGAVRRLLEEYPHPRTGLSRTAYQALSLVAQGEERFNVLFNEYQNTEERRFMGDLGFYGLLHTLSEGEQALLAIERETPAHLIDSEQRYTVTRHGRDVIAGRASAGDQLARDRWIGGVRLQPAHYWTWDAGAEILAEVRG</sequence>
<reference evidence="1 2" key="1">
    <citation type="journal article" date="2013" name="Genome Announc.">
        <title>Genome Sequence of the Polycyclic Aromatic Hydrocarbon-Degrading Bacterium Strain Marinobacter nanhaiticus D15-8WT.</title>
        <authorList>
            <person name="Cui Z."/>
            <person name="Gao W."/>
            <person name="Li Q."/>
            <person name="Xu G."/>
            <person name="Zheng L."/>
        </authorList>
    </citation>
    <scope>NUCLEOTIDE SEQUENCE [LARGE SCALE GENOMIC DNA]</scope>
    <source>
        <strain evidence="1 2">D15-8W</strain>
    </source>
</reference>
<dbReference type="PATRIC" id="fig|626887.3.peg.1473"/>
<dbReference type="STRING" id="626887.J057_07416"/>
<keyword evidence="2" id="KW-1185">Reference proteome</keyword>
<dbReference type="HOGENOM" id="CLU_057511_0_0_6"/>
<evidence type="ECO:0000313" key="1">
    <source>
        <dbReference type="EMBL" id="ENO15160.1"/>
    </source>
</evidence>
<dbReference type="eggNOG" id="ENOG502Z84S">
    <property type="taxonomic scope" value="Bacteria"/>
</dbReference>
<dbReference type="OrthoDB" id="127805at2"/>
<evidence type="ECO:0000313" key="2">
    <source>
        <dbReference type="Proteomes" id="UP000013165"/>
    </source>
</evidence>
<name>N6VY06_9GAMM</name>
<accession>N6VY06</accession>
<comment type="caution">
    <text evidence="1">The sequence shown here is derived from an EMBL/GenBank/DDBJ whole genome shotgun (WGS) entry which is preliminary data.</text>
</comment>
<proteinExistence type="predicted"/>
<organism evidence="1 2">
    <name type="scientific">Marinobacter nanhaiticus D15-8W</name>
    <dbReference type="NCBI Taxonomy" id="626887"/>
    <lineage>
        <taxon>Bacteria</taxon>
        <taxon>Pseudomonadati</taxon>
        <taxon>Pseudomonadota</taxon>
        <taxon>Gammaproteobacteria</taxon>
        <taxon>Pseudomonadales</taxon>
        <taxon>Marinobacteraceae</taxon>
        <taxon>Marinobacter</taxon>
    </lineage>
</organism>
<dbReference type="AlphaFoldDB" id="N6VY06"/>
<dbReference type="EMBL" id="APLQ01000011">
    <property type="protein sequence ID" value="ENO15160.1"/>
    <property type="molecule type" value="Genomic_DNA"/>
</dbReference>
<evidence type="ECO:0008006" key="3">
    <source>
        <dbReference type="Google" id="ProtNLM"/>
    </source>
</evidence>
<gene>
    <name evidence="1" type="ORF">J057_07416</name>
</gene>
<dbReference type="RefSeq" id="WP_004579456.1">
    <property type="nucleotide sequence ID" value="NZ_AP028878.1"/>
</dbReference>